<dbReference type="PANTHER" id="PTHR35798:SF1">
    <property type="entry name" value="CELL DIVISION PROTEIN SEPF"/>
    <property type="match status" value="1"/>
</dbReference>
<evidence type="ECO:0000313" key="8">
    <source>
        <dbReference type="Proteomes" id="UP000037558"/>
    </source>
</evidence>
<evidence type="ECO:0000313" key="7">
    <source>
        <dbReference type="EMBL" id="KOO40724.1"/>
    </source>
</evidence>
<feature type="compositionally biased region" description="Low complexity" evidence="6">
    <location>
        <begin position="39"/>
        <end position="56"/>
    </location>
</feature>
<dbReference type="EMBL" id="LILC01000032">
    <property type="protein sequence ID" value="KOO40724.1"/>
    <property type="molecule type" value="Genomic_DNA"/>
</dbReference>
<comment type="subunit">
    <text evidence="5">Homodimer. Interacts with FtsZ.</text>
</comment>
<comment type="similarity">
    <text evidence="5">Belongs to the SepF family.</text>
</comment>
<keyword evidence="5" id="KW-0963">Cytoplasm</keyword>
<comment type="subcellular location">
    <subcellularLocation>
        <location evidence="5">Cytoplasm</location>
    </subcellularLocation>
    <text evidence="5">Localizes to the division site, in a FtsZ-dependent manner.</text>
</comment>
<dbReference type="InterPro" id="IPR038594">
    <property type="entry name" value="SepF-like_sf"/>
</dbReference>
<protein>
    <recommendedName>
        <fullName evidence="5">Cell division protein SepF</fullName>
    </recommendedName>
</protein>
<feature type="region of interest" description="Disordered" evidence="6">
    <location>
        <begin position="17"/>
        <end position="58"/>
    </location>
</feature>
<dbReference type="PATRIC" id="fig|284581.3.peg.1464"/>
<dbReference type="Gene3D" id="3.30.110.150">
    <property type="entry name" value="SepF-like protein"/>
    <property type="match status" value="1"/>
</dbReference>
<dbReference type="STRING" id="284581.AMD01_20680"/>
<dbReference type="Pfam" id="PF04472">
    <property type="entry name" value="SepF"/>
    <property type="match status" value="1"/>
</dbReference>
<evidence type="ECO:0000256" key="6">
    <source>
        <dbReference type="SAM" id="MobiDB-lite"/>
    </source>
</evidence>
<keyword evidence="1 5" id="KW-0132">Cell division</keyword>
<dbReference type="PANTHER" id="PTHR35798">
    <property type="entry name" value="CELL DIVISION PROTEIN SEPF"/>
    <property type="match status" value="1"/>
</dbReference>
<evidence type="ECO:0000256" key="3">
    <source>
        <dbReference type="ARBA" id="ARBA00023306"/>
    </source>
</evidence>
<evidence type="ECO:0000256" key="4">
    <source>
        <dbReference type="ARBA" id="ARBA00044936"/>
    </source>
</evidence>
<dbReference type="AlphaFoldDB" id="A0A0M0KPH3"/>
<comment type="function">
    <text evidence="4 5">Cell division protein that is part of the divisome complex and is recruited early to the Z-ring. Probably stimulates Z-ring formation, perhaps through the cross-linking of FtsZ protofilaments. Its function overlaps with FtsA.</text>
</comment>
<accession>A0A0M0KPH3</accession>
<organism evidence="7 8">
    <name type="scientific">Priestia koreensis</name>
    <dbReference type="NCBI Taxonomy" id="284581"/>
    <lineage>
        <taxon>Bacteria</taxon>
        <taxon>Bacillati</taxon>
        <taxon>Bacillota</taxon>
        <taxon>Bacilli</taxon>
        <taxon>Bacillales</taxon>
        <taxon>Bacillaceae</taxon>
        <taxon>Priestia</taxon>
    </lineage>
</organism>
<evidence type="ECO:0000256" key="5">
    <source>
        <dbReference type="HAMAP-Rule" id="MF_01197"/>
    </source>
</evidence>
<keyword evidence="3 5" id="KW-0131">Cell cycle</keyword>
<feature type="compositionally biased region" description="Basic and acidic residues" evidence="6">
    <location>
        <begin position="24"/>
        <end position="38"/>
    </location>
</feature>
<gene>
    <name evidence="5" type="primary">sepF</name>
    <name evidence="7" type="ORF">AMD01_20680</name>
</gene>
<keyword evidence="8" id="KW-1185">Reference proteome</keyword>
<reference evidence="8" key="1">
    <citation type="submission" date="2015-08" db="EMBL/GenBank/DDBJ databases">
        <title>Fjat-14210 dsm16467.</title>
        <authorList>
            <person name="Liu B."/>
            <person name="Wang J."/>
            <person name="Zhu Y."/>
            <person name="Liu G."/>
            <person name="Chen Q."/>
            <person name="Chen Z."/>
            <person name="Lan J."/>
            <person name="Che J."/>
            <person name="Ge C."/>
            <person name="Shi H."/>
            <person name="Pan Z."/>
            <person name="Liu X."/>
        </authorList>
    </citation>
    <scope>NUCLEOTIDE SEQUENCE [LARGE SCALE GENOMIC DNA]</scope>
    <source>
        <strain evidence="8">DSM 16467</strain>
    </source>
</reference>
<dbReference type="GO" id="GO:0005737">
    <property type="term" value="C:cytoplasm"/>
    <property type="evidence" value="ECO:0007669"/>
    <property type="project" value="UniProtKB-SubCell"/>
</dbReference>
<dbReference type="InterPro" id="IPR023052">
    <property type="entry name" value="Cell_div_SepF"/>
</dbReference>
<proteinExistence type="inferred from homology"/>
<evidence type="ECO:0000256" key="2">
    <source>
        <dbReference type="ARBA" id="ARBA00023210"/>
    </source>
</evidence>
<dbReference type="Proteomes" id="UP000037558">
    <property type="component" value="Unassembled WGS sequence"/>
</dbReference>
<name>A0A0M0KPH3_9BACI</name>
<dbReference type="InterPro" id="IPR007561">
    <property type="entry name" value="Cell_div_SepF/SepF-rel"/>
</dbReference>
<dbReference type="OrthoDB" id="9815206at2"/>
<evidence type="ECO:0000256" key="1">
    <source>
        <dbReference type="ARBA" id="ARBA00022618"/>
    </source>
</evidence>
<comment type="caution">
    <text evidence="7">The sequence shown here is derived from an EMBL/GenBank/DDBJ whole genome shotgun (WGS) entry which is preliminary data.</text>
</comment>
<dbReference type="HAMAP" id="MF_01197">
    <property type="entry name" value="SepF"/>
    <property type="match status" value="1"/>
</dbReference>
<dbReference type="GO" id="GO:0043093">
    <property type="term" value="P:FtsZ-dependent cytokinesis"/>
    <property type="evidence" value="ECO:0007669"/>
    <property type="project" value="UniProtKB-UniRule"/>
</dbReference>
<keyword evidence="2 5" id="KW-0717">Septation</keyword>
<dbReference type="RefSeq" id="WP_053403358.1">
    <property type="nucleotide sequence ID" value="NZ_JAUKEN010000001.1"/>
</dbReference>
<dbReference type="GO" id="GO:0000917">
    <property type="term" value="P:division septum assembly"/>
    <property type="evidence" value="ECO:0007669"/>
    <property type="project" value="UniProtKB-KW"/>
</dbReference>
<sequence length="160" mass="18342">MSIKRRFQSFFALDDETEYEEVEQERQPAQREAQREAQHPVPQQQLPAQQNQSKQQNVISLQSIQKHPTKMILTEPRAYSEAQEITDHLKAKKVVVVNLHRVARDQAVRIVDFLSGTVYALGGDIQKVGENIFLCTPDNVDVSGTISTLMAEQEQNVKRW</sequence>